<evidence type="ECO:0000256" key="2">
    <source>
        <dbReference type="ARBA" id="ARBA00022448"/>
    </source>
</evidence>
<dbReference type="SMART" id="SM00382">
    <property type="entry name" value="AAA"/>
    <property type="match status" value="1"/>
</dbReference>
<dbReference type="Proteomes" id="UP001431776">
    <property type="component" value="Unassembled WGS sequence"/>
</dbReference>
<dbReference type="GO" id="GO:0016887">
    <property type="term" value="F:ATP hydrolysis activity"/>
    <property type="evidence" value="ECO:0007669"/>
    <property type="project" value="InterPro"/>
</dbReference>
<dbReference type="GO" id="GO:0005524">
    <property type="term" value="F:ATP binding"/>
    <property type="evidence" value="ECO:0007669"/>
    <property type="project" value="UniProtKB-KW"/>
</dbReference>
<keyword evidence="5 7" id="KW-0067">ATP-binding</keyword>
<dbReference type="CDD" id="cd03230">
    <property type="entry name" value="ABC_DR_subfamily_A"/>
    <property type="match status" value="1"/>
</dbReference>
<dbReference type="AlphaFoldDB" id="A0AAW6TYG5"/>
<dbReference type="PANTHER" id="PTHR42711">
    <property type="entry name" value="ABC TRANSPORTER ATP-BINDING PROTEIN"/>
    <property type="match status" value="1"/>
</dbReference>
<evidence type="ECO:0000256" key="5">
    <source>
        <dbReference type="ARBA" id="ARBA00022840"/>
    </source>
</evidence>
<dbReference type="Gene3D" id="3.40.50.300">
    <property type="entry name" value="P-loop containing nucleotide triphosphate hydrolases"/>
    <property type="match status" value="1"/>
</dbReference>
<dbReference type="InterPro" id="IPR003439">
    <property type="entry name" value="ABC_transporter-like_ATP-bd"/>
</dbReference>
<evidence type="ECO:0000313" key="7">
    <source>
        <dbReference type="EMBL" id="MDI6450788.1"/>
    </source>
</evidence>
<sequence length="315" mass="34556">MQDESAIRCHQVSKSYRARWFGKNRYVRAVDGISLSVGYGRIIGLIGPNGAGKTTLMNLIAGVLHLDSGNLLVGGHPVGSREAKRSLGYVPEFPAFLENYKVEATLGYHAALCHLSRSRRRRRTGELLDQFGLYDMRTRRCGMLSQGNRQRLALAIACVMQPGILILDEPSNGLDPVGLADLREIIRRLSEQGTAVLISSHRLDELEKLTSDFIGIWNGRAVDVSKSLFGRDGHVLKLNLDRLPPEGLSRVLPHEILSQSGTEVTLRIGSPAEIASVVAQLAAGGVTVRHLQYGDKEESIEDAFLRLSRKRGAGE</sequence>
<evidence type="ECO:0000256" key="3">
    <source>
        <dbReference type="ARBA" id="ARBA00022458"/>
    </source>
</evidence>
<dbReference type="EMBL" id="JASCXX010000024">
    <property type="protein sequence ID" value="MDI6450788.1"/>
    <property type="molecule type" value="Genomic_DNA"/>
</dbReference>
<dbReference type="Pfam" id="PF00005">
    <property type="entry name" value="ABC_tran"/>
    <property type="match status" value="1"/>
</dbReference>
<evidence type="ECO:0000256" key="4">
    <source>
        <dbReference type="ARBA" id="ARBA00022741"/>
    </source>
</evidence>
<reference evidence="7" key="1">
    <citation type="submission" date="2023-05" db="EMBL/GenBank/DDBJ databases">
        <title>Anaerotaeda fermentans gen. nov., sp. nov., a novel anaerobic planctomycete of the new family within the order Sedimentisphaerales isolated from Taman Peninsula, Russia.</title>
        <authorList>
            <person name="Khomyakova M.A."/>
            <person name="Merkel A.Y."/>
            <person name="Slobodkin A.I."/>
        </authorList>
    </citation>
    <scope>NUCLEOTIDE SEQUENCE</scope>
    <source>
        <strain evidence="7">M17dextr</strain>
    </source>
</reference>
<comment type="similarity">
    <text evidence="1">Belongs to the ABC transporter superfamily.</text>
</comment>
<keyword evidence="2" id="KW-0813">Transport</keyword>
<dbReference type="RefSeq" id="WP_349246198.1">
    <property type="nucleotide sequence ID" value="NZ_JASCXX010000024.1"/>
</dbReference>
<dbReference type="InterPro" id="IPR003593">
    <property type="entry name" value="AAA+_ATPase"/>
</dbReference>
<keyword evidence="4" id="KW-0547">Nucleotide-binding</keyword>
<dbReference type="InterPro" id="IPR027417">
    <property type="entry name" value="P-loop_NTPase"/>
</dbReference>
<gene>
    <name evidence="7" type="ORF">QJ522_17140</name>
</gene>
<dbReference type="PROSITE" id="PS50893">
    <property type="entry name" value="ABC_TRANSPORTER_2"/>
    <property type="match status" value="1"/>
</dbReference>
<accession>A0AAW6TYG5</accession>
<evidence type="ECO:0000259" key="6">
    <source>
        <dbReference type="PROSITE" id="PS50893"/>
    </source>
</evidence>
<dbReference type="PANTHER" id="PTHR42711:SF5">
    <property type="entry name" value="ABC TRANSPORTER ATP-BINDING PROTEIN NATA"/>
    <property type="match status" value="1"/>
</dbReference>
<evidence type="ECO:0000256" key="1">
    <source>
        <dbReference type="ARBA" id="ARBA00005417"/>
    </source>
</evidence>
<evidence type="ECO:0000313" key="8">
    <source>
        <dbReference type="Proteomes" id="UP001431776"/>
    </source>
</evidence>
<keyword evidence="3" id="KW-0536">Nodulation</keyword>
<name>A0AAW6TYG5_9BACT</name>
<keyword evidence="8" id="KW-1185">Reference proteome</keyword>
<dbReference type="InterPro" id="IPR050763">
    <property type="entry name" value="ABC_transporter_ATP-binding"/>
</dbReference>
<feature type="domain" description="ABC transporter" evidence="6">
    <location>
        <begin position="7"/>
        <end position="243"/>
    </location>
</feature>
<proteinExistence type="inferred from homology"/>
<dbReference type="SUPFAM" id="SSF52540">
    <property type="entry name" value="P-loop containing nucleoside triphosphate hydrolases"/>
    <property type="match status" value="1"/>
</dbReference>
<comment type="caution">
    <text evidence="7">The sequence shown here is derived from an EMBL/GenBank/DDBJ whole genome shotgun (WGS) entry which is preliminary data.</text>
</comment>
<protein>
    <submittedName>
        <fullName evidence="7">ABC transporter ATP-binding protein</fullName>
    </submittedName>
</protein>
<organism evidence="7 8">
    <name type="scientific">Anaerobaca lacustris</name>
    <dbReference type="NCBI Taxonomy" id="3044600"/>
    <lineage>
        <taxon>Bacteria</taxon>
        <taxon>Pseudomonadati</taxon>
        <taxon>Planctomycetota</taxon>
        <taxon>Phycisphaerae</taxon>
        <taxon>Sedimentisphaerales</taxon>
        <taxon>Anaerobacaceae</taxon>
        <taxon>Anaerobaca</taxon>
    </lineage>
</organism>